<organism evidence="7 8">
    <name type="scientific">Streblomastix strix</name>
    <dbReference type="NCBI Taxonomy" id="222440"/>
    <lineage>
        <taxon>Eukaryota</taxon>
        <taxon>Metamonada</taxon>
        <taxon>Preaxostyla</taxon>
        <taxon>Oxymonadida</taxon>
        <taxon>Streblomastigidae</taxon>
        <taxon>Streblomastix</taxon>
    </lineage>
</organism>
<dbReference type="SUPFAM" id="SSF82199">
    <property type="entry name" value="SET domain"/>
    <property type="match status" value="1"/>
</dbReference>
<dbReference type="PANTHER" id="PTHR12197">
    <property type="entry name" value="HISTONE-LYSINE N-METHYLTRANSFERASE SMYD"/>
    <property type="match status" value="1"/>
</dbReference>
<dbReference type="PANTHER" id="PTHR12197:SF251">
    <property type="entry name" value="EG:BACR7C10.4 PROTEIN"/>
    <property type="match status" value="1"/>
</dbReference>
<evidence type="ECO:0000256" key="2">
    <source>
        <dbReference type="ARBA" id="ARBA00022771"/>
    </source>
</evidence>
<comment type="caution">
    <text evidence="7">The sequence shown here is derived from an EMBL/GenBank/DDBJ whole genome shotgun (WGS) entry which is preliminary data.</text>
</comment>
<keyword evidence="3" id="KW-0862">Zinc</keyword>
<dbReference type="InterPro" id="IPR050869">
    <property type="entry name" value="H3K4_H4K5_MeTrfase"/>
</dbReference>
<accession>A0A5J4WL68</accession>
<dbReference type="Gene3D" id="2.170.270.10">
    <property type="entry name" value="SET domain"/>
    <property type="match status" value="1"/>
</dbReference>
<dbReference type="GO" id="GO:0005634">
    <property type="term" value="C:nucleus"/>
    <property type="evidence" value="ECO:0007669"/>
    <property type="project" value="TreeGrafter"/>
</dbReference>
<keyword evidence="1" id="KW-0479">Metal-binding</keyword>
<dbReference type="PROSITE" id="PS50280">
    <property type="entry name" value="SET"/>
    <property type="match status" value="1"/>
</dbReference>
<evidence type="ECO:0000256" key="1">
    <source>
        <dbReference type="ARBA" id="ARBA00022723"/>
    </source>
</evidence>
<feature type="domain" description="MYND-type" evidence="6">
    <location>
        <begin position="46"/>
        <end position="85"/>
    </location>
</feature>
<feature type="domain" description="SET" evidence="5">
    <location>
        <begin position="23"/>
        <end position="331"/>
    </location>
</feature>
<gene>
    <name evidence="7" type="ORF">EZS28_008862</name>
</gene>
<dbReference type="OrthoDB" id="5945798at2759"/>
<proteinExistence type="predicted"/>
<dbReference type="InterPro" id="IPR046341">
    <property type="entry name" value="SET_dom_sf"/>
</dbReference>
<dbReference type="SUPFAM" id="SSF144232">
    <property type="entry name" value="HIT/MYND zinc finger-like"/>
    <property type="match status" value="1"/>
</dbReference>
<reference evidence="7 8" key="1">
    <citation type="submission" date="2019-03" db="EMBL/GenBank/DDBJ databases">
        <title>Single cell metagenomics reveals metabolic interactions within the superorganism composed of flagellate Streblomastix strix and complex community of Bacteroidetes bacteria on its surface.</title>
        <authorList>
            <person name="Treitli S.C."/>
            <person name="Kolisko M."/>
            <person name="Husnik F."/>
            <person name="Keeling P."/>
            <person name="Hampl V."/>
        </authorList>
    </citation>
    <scope>NUCLEOTIDE SEQUENCE [LARGE SCALE GENOMIC DNA]</scope>
    <source>
        <strain evidence="7">ST1C</strain>
    </source>
</reference>
<evidence type="ECO:0008006" key="9">
    <source>
        <dbReference type="Google" id="ProtNLM"/>
    </source>
</evidence>
<evidence type="ECO:0000259" key="6">
    <source>
        <dbReference type="PROSITE" id="PS50865"/>
    </source>
</evidence>
<sequence>MSLKIVSKPGCGRITITRSVIEPGIRLLKSKTSALVLYGQHADSRCHYCTQPLEKDRITCEKCGFVRYCSEQCQKNDILHKPAECAAIIEWPGFAFDADTRCAIRILTQISIEQKLGQQSAQMIPADGESEFIYSEDYNSKTPTAIDVLLLAGNNEFDETQNESQRRFVSRVIFGIIVKSLPLYASKPLLPQFMKHTNRYKPNPDNEMQVINESQQNTIQENEEPDSPRILNGDDYVNLLDAVLCIVERNAFTVRPELGFSVNPSASLVNHSCAPTASFLNSGVNKRPVSQEQLQLQLQGQQQLNPPSQPQVELASICKIPPNEELSINYMPLAIHVFMQEMRDVQKYATIVGLLSDIQREGEEVEIED</sequence>
<evidence type="ECO:0000256" key="4">
    <source>
        <dbReference type="PROSITE-ProRule" id="PRU00134"/>
    </source>
</evidence>
<dbReference type="Gene3D" id="6.10.140.2220">
    <property type="match status" value="1"/>
</dbReference>
<dbReference type="InterPro" id="IPR001214">
    <property type="entry name" value="SET_dom"/>
</dbReference>
<dbReference type="Pfam" id="PF01753">
    <property type="entry name" value="zf-MYND"/>
    <property type="match status" value="1"/>
</dbReference>
<dbReference type="EMBL" id="SNRW01001638">
    <property type="protein sequence ID" value="KAA6395611.1"/>
    <property type="molecule type" value="Genomic_DNA"/>
</dbReference>
<dbReference type="GO" id="GO:0008270">
    <property type="term" value="F:zinc ion binding"/>
    <property type="evidence" value="ECO:0007669"/>
    <property type="project" value="UniProtKB-KW"/>
</dbReference>
<keyword evidence="2 4" id="KW-0863">Zinc-finger</keyword>
<protein>
    <recommendedName>
        <fullName evidence="9">SET domain-containing protein</fullName>
    </recommendedName>
</protein>
<evidence type="ECO:0000313" key="8">
    <source>
        <dbReference type="Proteomes" id="UP000324800"/>
    </source>
</evidence>
<dbReference type="InterPro" id="IPR002893">
    <property type="entry name" value="Znf_MYND"/>
</dbReference>
<evidence type="ECO:0000313" key="7">
    <source>
        <dbReference type="EMBL" id="KAA6395611.1"/>
    </source>
</evidence>
<dbReference type="AlphaFoldDB" id="A0A5J4WL68"/>
<evidence type="ECO:0000259" key="5">
    <source>
        <dbReference type="PROSITE" id="PS50280"/>
    </source>
</evidence>
<dbReference type="PROSITE" id="PS50865">
    <property type="entry name" value="ZF_MYND_2"/>
    <property type="match status" value="1"/>
</dbReference>
<name>A0A5J4WL68_9EUKA</name>
<evidence type="ECO:0000256" key="3">
    <source>
        <dbReference type="ARBA" id="ARBA00022833"/>
    </source>
</evidence>
<dbReference type="Pfam" id="PF00856">
    <property type="entry name" value="SET"/>
    <property type="match status" value="1"/>
</dbReference>
<dbReference type="Proteomes" id="UP000324800">
    <property type="component" value="Unassembled WGS sequence"/>
</dbReference>